<dbReference type="InterPro" id="IPR043502">
    <property type="entry name" value="DNA/RNA_pol_sf"/>
</dbReference>
<dbReference type="InterPro" id="IPR032567">
    <property type="entry name" value="RTL1-rel"/>
</dbReference>
<evidence type="ECO:0000313" key="3">
    <source>
        <dbReference type="EMBL" id="KAK3282898.1"/>
    </source>
</evidence>
<dbReference type="Proteomes" id="UP001190700">
    <property type="component" value="Unassembled WGS sequence"/>
</dbReference>
<feature type="compositionally biased region" description="Acidic residues" evidence="1">
    <location>
        <begin position="746"/>
        <end position="759"/>
    </location>
</feature>
<dbReference type="SUPFAM" id="SSF50630">
    <property type="entry name" value="Acid proteases"/>
    <property type="match status" value="1"/>
</dbReference>
<feature type="compositionally biased region" description="Polar residues" evidence="1">
    <location>
        <begin position="97"/>
        <end position="109"/>
    </location>
</feature>
<feature type="compositionally biased region" description="Low complexity" evidence="1">
    <location>
        <begin position="18"/>
        <end position="32"/>
    </location>
</feature>
<dbReference type="SUPFAM" id="SSF56672">
    <property type="entry name" value="DNA/RNA polymerases"/>
    <property type="match status" value="1"/>
</dbReference>
<feature type="region of interest" description="Disordered" evidence="1">
    <location>
        <begin position="728"/>
        <end position="830"/>
    </location>
</feature>
<feature type="domain" description="Reverse transcriptase" evidence="2">
    <location>
        <begin position="1844"/>
        <end position="1916"/>
    </location>
</feature>
<dbReference type="InterPro" id="IPR043128">
    <property type="entry name" value="Rev_trsase/Diguanyl_cyclase"/>
</dbReference>
<feature type="compositionally biased region" description="Acidic residues" evidence="1">
    <location>
        <begin position="324"/>
        <end position="334"/>
    </location>
</feature>
<feature type="compositionally biased region" description="Low complexity" evidence="1">
    <location>
        <begin position="346"/>
        <end position="355"/>
    </location>
</feature>
<dbReference type="CDD" id="cd00303">
    <property type="entry name" value="retropepsin_like"/>
    <property type="match status" value="1"/>
</dbReference>
<dbReference type="Pfam" id="PF00078">
    <property type="entry name" value="RVT_1"/>
    <property type="match status" value="1"/>
</dbReference>
<feature type="compositionally biased region" description="Basic and acidic residues" evidence="1">
    <location>
        <begin position="1544"/>
        <end position="1557"/>
    </location>
</feature>
<comment type="caution">
    <text evidence="3">The sequence shown here is derived from an EMBL/GenBank/DDBJ whole genome shotgun (WGS) entry which is preliminary data.</text>
</comment>
<dbReference type="PANTHER" id="PTHR15503">
    <property type="entry name" value="LDOC1 RELATED"/>
    <property type="match status" value="1"/>
</dbReference>
<feature type="compositionally biased region" description="Pro residues" evidence="1">
    <location>
        <begin position="1731"/>
        <end position="1740"/>
    </location>
</feature>
<accession>A0AAE0GRL0</accession>
<feature type="region of interest" description="Disordered" evidence="1">
    <location>
        <begin position="1540"/>
        <end position="1590"/>
    </location>
</feature>
<feature type="compositionally biased region" description="Low complexity" evidence="1">
    <location>
        <begin position="811"/>
        <end position="822"/>
    </location>
</feature>
<dbReference type="InterPro" id="IPR000477">
    <property type="entry name" value="RT_dom"/>
</dbReference>
<dbReference type="Gene3D" id="2.40.70.10">
    <property type="entry name" value="Acid Proteases"/>
    <property type="match status" value="1"/>
</dbReference>
<dbReference type="Gene3D" id="3.10.10.10">
    <property type="entry name" value="HIV Type 1 Reverse Transcriptase, subunit A, domain 1"/>
    <property type="match status" value="1"/>
</dbReference>
<keyword evidence="4" id="KW-1185">Reference proteome</keyword>
<protein>
    <recommendedName>
        <fullName evidence="2">Reverse transcriptase domain-containing protein</fullName>
    </recommendedName>
</protein>
<feature type="compositionally biased region" description="Low complexity" evidence="1">
    <location>
        <begin position="430"/>
        <end position="441"/>
    </location>
</feature>
<dbReference type="CDD" id="cd01647">
    <property type="entry name" value="RT_LTR"/>
    <property type="match status" value="1"/>
</dbReference>
<feature type="compositionally biased region" description="Polar residues" evidence="1">
    <location>
        <begin position="303"/>
        <end position="315"/>
    </location>
</feature>
<feature type="region of interest" description="Disordered" evidence="1">
    <location>
        <begin position="303"/>
        <end position="465"/>
    </location>
</feature>
<dbReference type="EMBL" id="LGRX02003109">
    <property type="protein sequence ID" value="KAK3282898.1"/>
    <property type="molecule type" value="Genomic_DNA"/>
</dbReference>
<dbReference type="InterPro" id="IPR021109">
    <property type="entry name" value="Peptidase_aspartic_dom_sf"/>
</dbReference>
<feature type="region of interest" description="Disordered" evidence="1">
    <location>
        <begin position="1"/>
        <end position="32"/>
    </location>
</feature>
<feature type="region of interest" description="Disordered" evidence="1">
    <location>
        <begin position="514"/>
        <end position="533"/>
    </location>
</feature>
<reference evidence="3 4" key="1">
    <citation type="journal article" date="2015" name="Genome Biol. Evol.">
        <title>Comparative Genomics of a Bacterivorous Green Alga Reveals Evolutionary Causalities and Consequences of Phago-Mixotrophic Mode of Nutrition.</title>
        <authorList>
            <person name="Burns J.A."/>
            <person name="Paasch A."/>
            <person name="Narechania A."/>
            <person name="Kim E."/>
        </authorList>
    </citation>
    <scope>NUCLEOTIDE SEQUENCE [LARGE SCALE GENOMIC DNA]</scope>
    <source>
        <strain evidence="3 4">PLY_AMNH</strain>
    </source>
</reference>
<dbReference type="Gene3D" id="3.30.70.270">
    <property type="match status" value="1"/>
</dbReference>
<feature type="region of interest" description="Disordered" evidence="1">
    <location>
        <begin position="93"/>
        <end position="115"/>
    </location>
</feature>
<evidence type="ECO:0000313" key="4">
    <source>
        <dbReference type="Proteomes" id="UP001190700"/>
    </source>
</evidence>
<feature type="region of interest" description="Disordered" evidence="1">
    <location>
        <begin position="1704"/>
        <end position="1752"/>
    </location>
</feature>
<gene>
    <name evidence="3" type="ORF">CYMTET_9387</name>
</gene>
<feature type="compositionally biased region" description="Basic residues" evidence="1">
    <location>
        <begin position="380"/>
        <end position="396"/>
    </location>
</feature>
<sequence length="1920" mass="210359">MSSSRRASSLYIPPQRRSGVAGAASGPSGLSSSARVFEHRGLDGLGALGPTPYFVPEWEAPAGARRGSRGGGAVQRSLEGEYALLASAPLPQEESRTQASLPATPTNFPDGSRDSPGLVSATVRMFECYSTPQQRAGGAEITLEITVCNIARSEFYVRKCMKAWKATVDFASKCTTFAVQREQHVKREVLHEWSALTDTPDVTPKQWATLRRHLRRLCGQEDSIAAITWEVQLRTKSGEQRVIPSRGLLLSHVTSASHHYHHLHSARPLVTTIPANRPARLVRLGVSVEEVIKTLRRTTTLGASVQQHGVQSVPSRNPYGVLSSEDDSTIDEEDVHSADSAPQPPRSKASSAPRPTQRERAVRVQALTELAHKKEVAKQERKRQKLAKRKLAKARRRSDEGKLMYDSTSTSSEEKSTLSSCQTSSTEALSSDASHTSSSRSSRQKGGRQRRRQAQVTRHERQLRELQEETERVALDAATAHQAQLTALRMDMHNAVEEATRMQQELRTKAALEAADGRAHSRPEQPPNTPASYATVTSDAQEAEHEALMVPPSATTVDVRGHKGVTFEEDASTRASSPTSVHDRLAKMDWRSISVPAVTAIRAHVEEHLPGHVGKMEAERMFCDVARRYRDHDLASGCGPPVSEAPASQLPSPPLAGTAIVRCVYDEVASSTSNVPCSRCTRSPQPPVAIWNCGLTALSDLSETTQFLPLCIYCTRGVWPGAFDRFPSVTPRPSSAIGGTSGGGGGDDDGGDGDDDGDDPGGPGGHQGGGNEPPGDPTSDAPSDPSRNLGDGRRGHGGGGGGDDPPDDETSYSFGSSRRSSYNDGRQQREEYTRHSYALKAAKDIMSLYSAPLEGSTNPFGPLLRFVDEFDRCLTLPVVLLAMNTPCNVPNGAFEFGEPILSVHILLKEITQHCFPTPSSEGTELRGVLLDAEADKSLNLEKVIVPLAKLIVPLKSEMATLGSFLRRVRQTQGRMATPRKVREFWDGLHLAHRVVTMLATHELTTPVPESDLLDVFLSGLSAEVRKEAFEIAERKGTPLILLDRALPASRRLALEYAIEAELHLNNATSRRAPVQLLAAVEVSEELLALAEDRPAGATPTGQRLGSPEYIGCRLCQSKEHYARECPQAAPRKKEWAKALLAETLDMIMHEVETDEYCDVLNAVLPKELMDFAAEDSLELGVPSNGLEKVRRREKLKRDYASGLPYLERDSPIDEELLHILAKEQAQEEVEDGLLQYASDLATNDMARAAKDKVIQVALYPPDYPPRDLVQTATAQGLLADAGTYELPWDSDMDDPPDLGDPHAKDDPIVCQLNSITNSGDMSPGWSDLLAAVSTSRAPPRQINNSKAPTLLLFWAYVNGRRVKVLVDSGCSTNIISDKTVRSIPSLTPRPHENPMRVRVADGASYDVNTCVRPRLQAETTKGLYVKQLELRVMPIDLCVDIILGGPWLASHSPVTLDYSRWGSIRFGSGSKRVVITGCSPGTPDPSRPKDKAMALVQGVLLDPKRVRKDLRALQSKDECAFVVYLAPDGTFGAVACNEETDAETNAKPKDASSERRATSSSEQQDAQADLGETDAPALMSASDTDSEAEDALLLRESVRPSPGTSDEDHLDKVYATVESTRPQNFDVVALEGAVGPPADNAPSNNLHLGFFQSKREALGAFALLPEHVRAQAIDDHAQGKPPTWHAEAAAALEQGRRLLRERRPRRKRVRWSDEKPHTEGLSQEQAAPVAEEPPSPPPKPHAMEAEEPDEIDETVSPEIWQQLRDLEEEFRDVICTELPDSVQSRDYKNNIRLRSDWSGQPLHRRNYKLSQEELRQLRAQLDELLAKGYIRPSASPWGCPVLMVPKPSNPKELRLVIDYRSINEITVKDKYPLPDVQTLLDDLQGATVFSTADALWGFWQVPMEQEDIEKTAIDHPLRSL</sequence>
<organism evidence="3 4">
    <name type="scientific">Cymbomonas tetramitiformis</name>
    <dbReference type="NCBI Taxonomy" id="36881"/>
    <lineage>
        <taxon>Eukaryota</taxon>
        <taxon>Viridiplantae</taxon>
        <taxon>Chlorophyta</taxon>
        <taxon>Pyramimonadophyceae</taxon>
        <taxon>Pyramimonadales</taxon>
        <taxon>Pyramimonadaceae</taxon>
        <taxon>Cymbomonas</taxon>
    </lineage>
</organism>
<feature type="compositionally biased region" description="Basic and acidic residues" evidence="1">
    <location>
        <begin position="370"/>
        <end position="379"/>
    </location>
</feature>
<feature type="compositionally biased region" description="Gly residues" evidence="1">
    <location>
        <begin position="760"/>
        <end position="772"/>
    </location>
</feature>
<evidence type="ECO:0000259" key="2">
    <source>
        <dbReference type="Pfam" id="PF00078"/>
    </source>
</evidence>
<dbReference type="PANTHER" id="PTHR15503:SF22">
    <property type="entry name" value="TRANSPOSON TY3-I GAG POLYPROTEIN"/>
    <property type="match status" value="1"/>
</dbReference>
<evidence type="ECO:0000256" key="1">
    <source>
        <dbReference type="SAM" id="MobiDB-lite"/>
    </source>
</evidence>
<dbReference type="Pfam" id="PF13650">
    <property type="entry name" value="Asp_protease_2"/>
    <property type="match status" value="1"/>
</dbReference>
<feature type="compositionally biased region" description="Basic and acidic residues" evidence="1">
    <location>
        <begin position="514"/>
        <end position="523"/>
    </location>
</feature>
<name>A0AAE0GRL0_9CHLO</name>
<feature type="compositionally biased region" description="Basic residues" evidence="1">
    <location>
        <begin position="442"/>
        <end position="453"/>
    </location>
</feature>
<proteinExistence type="predicted"/>